<accession>K1YYQ2</accession>
<dbReference type="AlphaFoldDB" id="K1YYQ2"/>
<reference evidence="1" key="1">
    <citation type="journal article" date="2012" name="Science">
        <title>Fermentation, hydrogen, and sulfur metabolism in multiple uncultivated bacterial phyla.</title>
        <authorList>
            <person name="Wrighton K.C."/>
            <person name="Thomas B.C."/>
            <person name="Sharon I."/>
            <person name="Miller C.S."/>
            <person name="Castelle C.J."/>
            <person name="VerBerkmoes N.C."/>
            <person name="Wilkins M.J."/>
            <person name="Hettich R.L."/>
            <person name="Lipton M.S."/>
            <person name="Williams K.H."/>
            <person name="Long P.E."/>
            <person name="Banfield J.F."/>
        </authorList>
    </citation>
    <scope>NUCLEOTIDE SEQUENCE [LARGE SCALE GENOMIC DNA]</scope>
</reference>
<comment type="caution">
    <text evidence="1">The sequence shown here is derived from an EMBL/GenBank/DDBJ whole genome shotgun (WGS) entry which is preliminary data.</text>
</comment>
<gene>
    <name evidence="1" type="ORF">ACD_78C00012G0002</name>
</gene>
<name>K1YYQ2_9BACT</name>
<evidence type="ECO:0000313" key="1">
    <source>
        <dbReference type="EMBL" id="EKD30544.1"/>
    </source>
</evidence>
<sequence>MRGSIKIWGFWRNWWRNNVSSLDDVLIFRKLCYSENHKNPRFRVSYLIFFGARRRLASLSFRWTLNVRAQCHHLNPPQRLVPSRELLATKCAIPGTLSLTPSSSVSLRLQVSHLNVHKKNNPSSFRKRAYIFLVPGERLELSHRKATASKTVVSTISPPGQVWMWGQYMENGRKANFFGKLLL</sequence>
<proteinExistence type="predicted"/>
<protein>
    <submittedName>
        <fullName evidence="1">Uncharacterized protein</fullName>
    </submittedName>
</protein>
<organism evidence="1">
    <name type="scientific">uncultured bacterium</name>
    <name type="common">gcode 4</name>
    <dbReference type="NCBI Taxonomy" id="1234023"/>
    <lineage>
        <taxon>Bacteria</taxon>
        <taxon>environmental samples</taxon>
    </lineage>
</organism>
<dbReference type="EMBL" id="AMFJ01034012">
    <property type="protein sequence ID" value="EKD30544.1"/>
    <property type="molecule type" value="Genomic_DNA"/>
</dbReference>